<dbReference type="SUPFAM" id="SSF82171">
    <property type="entry name" value="DPP6 N-terminal domain-like"/>
    <property type="match status" value="1"/>
</dbReference>
<dbReference type="Proteomes" id="UP000194267">
    <property type="component" value="Unassembled WGS sequence"/>
</dbReference>
<keyword evidence="1" id="KW-0472">Membrane</keyword>
<gene>
    <name evidence="2" type="ORF">A6D92_01005</name>
</gene>
<name>A0A1Y2T6P8_SYMTR</name>
<protein>
    <submittedName>
        <fullName evidence="2">Uncharacterized protein</fullName>
    </submittedName>
</protein>
<reference evidence="3" key="1">
    <citation type="submission" date="2016-04" db="EMBL/GenBank/DDBJ databases">
        <authorList>
            <person name="Antunes L.P."/>
            <person name="Martins L.F."/>
            <person name="Pereira R.V."/>
            <person name="Thomas A.M."/>
            <person name="Barbosa D."/>
            <person name="Nascimento L."/>
            <person name="Silva G.M."/>
            <person name="Condomitti G.W."/>
            <person name="Digiampietri L.A."/>
            <person name="Lombardi K.C."/>
            <person name="Ramos P.L."/>
            <person name="Quaggio R.B."/>
            <person name="Oliveira J.C."/>
            <person name="Pascon R.C."/>
            <person name="Cruz J.B."/>
            <person name="Silva A.M."/>
            <person name="Setubal J.C."/>
        </authorList>
    </citation>
    <scope>NUCLEOTIDE SEQUENCE [LARGE SCALE GENOMIC DNA]</scope>
</reference>
<proteinExistence type="predicted"/>
<evidence type="ECO:0000313" key="3">
    <source>
        <dbReference type="Proteomes" id="UP000194267"/>
    </source>
</evidence>
<dbReference type="EMBL" id="LWLV01000047">
    <property type="protein sequence ID" value="OTA42182.1"/>
    <property type="molecule type" value="Genomic_DNA"/>
</dbReference>
<feature type="transmembrane region" description="Helical" evidence="1">
    <location>
        <begin position="58"/>
        <end position="75"/>
    </location>
</feature>
<comment type="caution">
    <text evidence="2">The sequence shown here is derived from an EMBL/GenBank/DDBJ whole genome shotgun (WGS) entry which is preliminary data.</text>
</comment>
<dbReference type="AlphaFoldDB" id="A0A1Y2T6P8"/>
<accession>A0A1Y2T6P8</accession>
<keyword evidence="1" id="KW-1133">Transmembrane helix</keyword>
<organism evidence="2 3">
    <name type="scientific">Symbiobacterium thermophilum</name>
    <dbReference type="NCBI Taxonomy" id="2734"/>
    <lineage>
        <taxon>Bacteria</taxon>
        <taxon>Bacillati</taxon>
        <taxon>Bacillota</taxon>
        <taxon>Clostridia</taxon>
        <taxon>Eubacteriales</taxon>
        <taxon>Symbiobacteriaceae</taxon>
        <taxon>Symbiobacterium</taxon>
    </lineage>
</organism>
<evidence type="ECO:0000256" key="1">
    <source>
        <dbReference type="SAM" id="Phobius"/>
    </source>
</evidence>
<keyword evidence="1" id="KW-0812">Transmembrane</keyword>
<evidence type="ECO:0000313" key="2">
    <source>
        <dbReference type="EMBL" id="OTA42182.1"/>
    </source>
</evidence>
<sequence length="503" mass="51840">MSDTDKELRQLIKDEFDRSLAGWTFTPAMRQAVLDRIAGEGEPEATPVPTLSRRFRPAYWVAAAAAAFVLAINLWPRVSTDGRLTGTASDARSGGAPESAPGAEAAAYGLQATGELQALGAAPGQSGTADLAEADAASTLKAGGVRALSAISPVRLTLSVAEVPDVFVVERAGEKVSLHVSETTGRALTQDGAEEAQAGATAAAVPDALDLNPLPDGNVVVVQRWAVKIVDQHGNPVAESPVEPEAAAVAEGPAGETVVVSSDALTLFTATGKPAELIGLDQYPSLVAVSGTRMAVANDGGVEVYEGGARALTLPRLQPRAMALAPDGALAVLTGSPPDARLLIYAADGSLLLDRPVAPDGEGFGFIGDGLQVAVGSVVYDRTGDERWHFPFAPARVTALADGVSVLAWNSRQAARVLADGGTQVWMAEVTDADLVRASGSARGDLVVLVAAADDGAAVWVIDQGGNQRHAERLSRVPMDVTASGDRILLLNAEGLEVRPLNR</sequence>